<dbReference type="InterPro" id="IPR023380">
    <property type="entry name" value="DsbB-like_sf"/>
</dbReference>
<dbReference type="OrthoDB" id="9808637at2"/>
<organism evidence="7 8">
    <name type="scientific">Zavarzinia compransoris</name>
    <dbReference type="NCBI Taxonomy" id="1264899"/>
    <lineage>
        <taxon>Bacteria</taxon>
        <taxon>Pseudomonadati</taxon>
        <taxon>Pseudomonadota</taxon>
        <taxon>Alphaproteobacteria</taxon>
        <taxon>Rhodospirillales</taxon>
        <taxon>Zavarziniaceae</taxon>
        <taxon>Zavarzinia</taxon>
    </lineage>
</organism>
<dbReference type="RefSeq" id="WP_109922655.1">
    <property type="nucleotide sequence ID" value="NZ_QGLF01000005.1"/>
</dbReference>
<dbReference type="GO" id="GO:0015035">
    <property type="term" value="F:protein-disulfide reductase activity"/>
    <property type="evidence" value="ECO:0007669"/>
    <property type="project" value="InterPro"/>
</dbReference>
<proteinExistence type="predicted"/>
<dbReference type="Gene3D" id="1.20.1550.10">
    <property type="entry name" value="DsbB-like"/>
    <property type="match status" value="1"/>
</dbReference>
<dbReference type="GO" id="GO:0005886">
    <property type="term" value="C:plasma membrane"/>
    <property type="evidence" value="ECO:0007669"/>
    <property type="project" value="UniProtKB-SubCell"/>
</dbReference>
<evidence type="ECO:0000313" key="7">
    <source>
        <dbReference type="EMBL" id="PWR18969.1"/>
    </source>
</evidence>
<dbReference type="InterPro" id="IPR003752">
    <property type="entry name" value="DiS_bond_form_DsbB/BdbC"/>
</dbReference>
<dbReference type="PANTHER" id="PTHR36570">
    <property type="entry name" value="DISULFIDE BOND FORMATION PROTEIN B"/>
    <property type="match status" value="1"/>
</dbReference>
<name>A0A317DWA4_9PROT</name>
<gene>
    <name evidence="7" type="ORF">DKG75_18550</name>
</gene>
<keyword evidence="4 6" id="KW-1133">Transmembrane helix</keyword>
<reference evidence="8" key="1">
    <citation type="submission" date="2018-05" db="EMBL/GenBank/DDBJ databases">
        <title>Zavarzinia sp. HR-AS.</title>
        <authorList>
            <person name="Lee Y."/>
            <person name="Jeon C.O."/>
        </authorList>
    </citation>
    <scope>NUCLEOTIDE SEQUENCE [LARGE SCALE GENOMIC DNA]</scope>
    <source>
        <strain evidence="8">DSM 1231</strain>
    </source>
</reference>
<feature type="transmembrane region" description="Helical" evidence="6">
    <location>
        <begin position="71"/>
        <end position="92"/>
    </location>
</feature>
<keyword evidence="3 6" id="KW-0812">Transmembrane</keyword>
<dbReference type="PIRSF" id="PIRSF033913">
    <property type="entry name" value="S-S_format_DsbB"/>
    <property type="match status" value="1"/>
</dbReference>
<dbReference type="InterPro" id="IPR050183">
    <property type="entry name" value="DsbB"/>
</dbReference>
<feature type="transmembrane region" description="Helical" evidence="6">
    <location>
        <begin position="47"/>
        <end position="64"/>
    </location>
</feature>
<dbReference type="SUPFAM" id="SSF158442">
    <property type="entry name" value="DsbB-like"/>
    <property type="match status" value="1"/>
</dbReference>
<evidence type="ECO:0000256" key="1">
    <source>
        <dbReference type="ARBA" id="ARBA00004651"/>
    </source>
</evidence>
<keyword evidence="8" id="KW-1185">Reference proteome</keyword>
<sequence>MRKSGAAGSGARRGAALVLAGSAALLGGALLFQYGGGLAPCELCIWQRWAHGAAMAGAVLALVLPRGLPAALGLGLALVGLVAGVGIAGFHVGVEQGWWQGLAACGGGGSTAGSVQDLLSQIETAPVVRCGDVAWSLFGLSMAGWNALISLGLGLGALAVARRR</sequence>
<evidence type="ECO:0000256" key="6">
    <source>
        <dbReference type="SAM" id="Phobius"/>
    </source>
</evidence>
<feature type="transmembrane region" description="Helical" evidence="6">
    <location>
        <begin position="142"/>
        <end position="161"/>
    </location>
</feature>
<evidence type="ECO:0000256" key="2">
    <source>
        <dbReference type="ARBA" id="ARBA00022475"/>
    </source>
</evidence>
<comment type="subcellular location">
    <subcellularLocation>
        <location evidence="1">Cell membrane</location>
        <topology evidence="1">Multi-pass membrane protein</topology>
    </subcellularLocation>
</comment>
<dbReference type="Proteomes" id="UP000246077">
    <property type="component" value="Unassembled WGS sequence"/>
</dbReference>
<dbReference type="Pfam" id="PF02600">
    <property type="entry name" value="DsbB"/>
    <property type="match status" value="1"/>
</dbReference>
<evidence type="ECO:0000256" key="4">
    <source>
        <dbReference type="ARBA" id="ARBA00022989"/>
    </source>
</evidence>
<evidence type="ECO:0000256" key="3">
    <source>
        <dbReference type="ARBA" id="ARBA00022692"/>
    </source>
</evidence>
<dbReference type="EMBL" id="QGLF01000005">
    <property type="protein sequence ID" value="PWR18969.1"/>
    <property type="molecule type" value="Genomic_DNA"/>
</dbReference>
<accession>A0A317DWA4</accession>
<dbReference type="AlphaFoldDB" id="A0A317DWA4"/>
<comment type="caution">
    <text evidence="7">The sequence shown here is derived from an EMBL/GenBank/DDBJ whole genome shotgun (WGS) entry which is preliminary data.</text>
</comment>
<dbReference type="PANTHER" id="PTHR36570:SF3">
    <property type="entry name" value="DISULFIDE BOND FORMATION PROTEIN B"/>
    <property type="match status" value="1"/>
</dbReference>
<evidence type="ECO:0000256" key="5">
    <source>
        <dbReference type="ARBA" id="ARBA00023136"/>
    </source>
</evidence>
<dbReference type="InterPro" id="IPR024199">
    <property type="entry name" value="Uncharacterised_DsbB"/>
</dbReference>
<dbReference type="GO" id="GO:0006457">
    <property type="term" value="P:protein folding"/>
    <property type="evidence" value="ECO:0007669"/>
    <property type="project" value="InterPro"/>
</dbReference>
<keyword evidence="2" id="KW-1003">Cell membrane</keyword>
<keyword evidence="5 6" id="KW-0472">Membrane</keyword>
<protein>
    <submittedName>
        <fullName evidence="7">Disulfide bond formation protein B</fullName>
    </submittedName>
</protein>
<evidence type="ECO:0000313" key="8">
    <source>
        <dbReference type="Proteomes" id="UP000246077"/>
    </source>
</evidence>